<organism evidence="1 2">
    <name type="scientific">Lysinibacillus antri</name>
    <dbReference type="NCBI Taxonomy" id="2498145"/>
    <lineage>
        <taxon>Bacteria</taxon>
        <taxon>Bacillati</taxon>
        <taxon>Bacillota</taxon>
        <taxon>Bacilli</taxon>
        <taxon>Bacillales</taxon>
        <taxon>Bacillaceae</taxon>
        <taxon>Lysinibacillus</taxon>
    </lineage>
</organism>
<comment type="caution">
    <text evidence="1">The sequence shown here is derived from an EMBL/GenBank/DDBJ whole genome shotgun (WGS) entry which is preliminary data.</text>
</comment>
<gene>
    <name evidence="1" type="ORF">EK386_00205</name>
</gene>
<dbReference type="RefSeq" id="WP_126656996.1">
    <property type="nucleotide sequence ID" value="NZ_RYYR01000001.1"/>
</dbReference>
<accession>A0A3S0R8I5</accession>
<protein>
    <submittedName>
        <fullName evidence="1">Uncharacterized protein</fullName>
    </submittedName>
</protein>
<evidence type="ECO:0000313" key="2">
    <source>
        <dbReference type="Proteomes" id="UP000287910"/>
    </source>
</evidence>
<dbReference type="AlphaFoldDB" id="A0A3S0R8I5"/>
<proteinExistence type="predicted"/>
<keyword evidence="2" id="KW-1185">Reference proteome</keyword>
<name>A0A3S0R8I5_9BACI</name>
<dbReference type="EMBL" id="RYYR01000001">
    <property type="protein sequence ID" value="RUL56880.1"/>
    <property type="molecule type" value="Genomic_DNA"/>
</dbReference>
<dbReference type="Proteomes" id="UP000287910">
    <property type="component" value="Unassembled WGS sequence"/>
</dbReference>
<sequence>MKFKHALLEYRLRKSHNVFEPIYYYADIDLGEVLARRECEFFVKDGITYKQLSSSIEEQLFVIYVEKYEEAPPEHQQYKKETTTLEVRELNTRRDHPLITSMNFDNHFDILSLIGSVYTYFDGKEWERDSAEIDEDRLTYILYVTLAG</sequence>
<evidence type="ECO:0000313" key="1">
    <source>
        <dbReference type="EMBL" id="RUL56880.1"/>
    </source>
</evidence>
<reference evidence="1 2" key="1">
    <citation type="submission" date="2018-12" db="EMBL/GenBank/DDBJ databases">
        <title>Lysinibacillus antri sp. nov., isolated from a cave soil.</title>
        <authorList>
            <person name="Narsing Rao M.P."/>
            <person name="Zhang H."/>
            <person name="Dong Z.-Y."/>
            <person name="Niu X.-K."/>
            <person name="Zhang K."/>
            <person name="Fang B.-Z."/>
            <person name="Kang Y.-Q."/>
            <person name="Xiao M."/>
            <person name="Li W.-J."/>
        </authorList>
    </citation>
    <scope>NUCLEOTIDE SEQUENCE [LARGE SCALE GENOMIC DNA]</scope>
    <source>
        <strain evidence="1 2">SYSU K30002</strain>
    </source>
</reference>